<protein>
    <submittedName>
        <fullName evidence="12">Chromatin assembly factor 1 subunit B, putative</fullName>
    </submittedName>
</protein>
<sequence length="696" mass="77311">MPLVFLPQILWHSKDDKRCDRVYSLDFQPRPGRPQDGASRSFNLATGGADEFVHIWQVDINDNAPQYATDCNKSILAPENLKANSATGTPGVDNDVQPLTVKILARLVGHIGEVNAVRWNPNGVVLASGGEDRCIFLWAKAAKPNVLDASSQDYEEHYARFQYYRLSHVVNSISWCPDGRLIAVATEDGHVSLIDTYVEGNGKIRHFEGHTSFAQGVAMCPQNIMVASMGQDQTLRIWKRRNEKQWKNILVLKSAKDRSEFKESIGMESDDVRYSRSVFMNEELSTFFRRLDWSPDGRFLVTPAGIRHNALFKKEDEAESKNDSVYTLYIFHRKLINLGIPMVTHQSPTGPFVVVKFCPLDIAKIEKEKVNFFNKIFKTGSKNAKQKRIKSKKAVKDKEALKDASDAYMKLDSFTDLPSTANAGSDDAPYTDGVTRTAESQSQNLADELDGEVEDANGEDEPTGDVTCTPPSLVVAGIETDAGSVKEESVSDSQVTFMSSQLTDMAAKLQEAENSILTKLEADPEDSETYVAMKSEPIDVNEIDLTQSMTSVAIECEPAVDTQDEILDNDVASSGGLRSSKREIKKPQFYADTIGAPQELPRAPKPKVAKKEEEKEYDTDVEDDVVVPRLMFAAGTLDGSLCFYDTMEKKGPIAVLKNLHYCTITDIAWSPDGLVCATASSDGYITFVVFQKKEFY</sequence>
<evidence type="ECO:0000256" key="4">
    <source>
        <dbReference type="ARBA" id="ARBA00022737"/>
    </source>
</evidence>
<dbReference type="Gene3D" id="2.130.10.10">
    <property type="entry name" value="YVTN repeat-like/Quinoprotein amine dehydrogenase"/>
    <property type="match status" value="2"/>
</dbReference>
<dbReference type="InterPro" id="IPR045145">
    <property type="entry name" value="PTHR15271"/>
</dbReference>
<feature type="domain" description="CAF1B/HIR1 beta-propeller" evidence="11">
    <location>
        <begin position="97"/>
        <end position="372"/>
    </location>
</feature>
<evidence type="ECO:0000256" key="6">
    <source>
        <dbReference type="ARBA" id="ARBA00022853"/>
    </source>
</evidence>
<dbReference type="GeneID" id="24566162"/>
<evidence type="ECO:0000256" key="10">
    <source>
        <dbReference type="SAM" id="MobiDB-lite"/>
    </source>
</evidence>
<dbReference type="Proteomes" id="UP000033188">
    <property type="component" value="Chromosome 4"/>
</dbReference>
<evidence type="ECO:0000256" key="5">
    <source>
        <dbReference type="ARBA" id="ARBA00022763"/>
    </source>
</evidence>
<feature type="region of interest" description="Disordered" evidence="10">
    <location>
        <begin position="595"/>
        <end position="620"/>
    </location>
</feature>
<keyword evidence="13" id="KW-1185">Reference proteome</keyword>
<comment type="similarity">
    <text evidence="2">Belongs to the WD repeat HIR1 family.</text>
</comment>
<dbReference type="OMA" id="YKEWWNI"/>
<keyword evidence="4" id="KW-0677">Repeat</keyword>
<dbReference type="KEGG" id="bbig:BBBOND_0401130"/>
<dbReference type="GO" id="GO:0006334">
    <property type="term" value="P:nucleosome assembly"/>
    <property type="evidence" value="ECO:0007669"/>
    <property type="project" value="TreeGrafter"/>
</dbReference>
<evidence type="ECO:0000256" key="8">
    <source>
        <dbReference type="ARBA" id="ARBA00023242"/>
    </source>
</evidence>
<keyword evidence="5" id="KW-0227">DNA damage</keyword>
<dbReference type="InterPro" id="IPR015943">
    <property type="entry name" value="WD40/YVTN_repeat-like_dom_sf"/>
</dbReference>
<dbReference type="STRING" id="5866.A0A061DA79"/>
<keyword evidence="7" id="KW-0234">DNA repair</keyword>
<dbReference type="EMBL" id="LK391710">
    <property type="protein sequence ID" value="CDR97621.1"/>
    <property type="molecule type" value="Genomic_DNA"/>
</dbReference>
<dbReference type="InterPro" id="IPR001680">
    <property type="entry name" value="WD40_rpt"/>
</dbReference>
<dbReference type="GO" id="GO:0005634">
    <property type="term" value="C:nucleus"/>
    <property type="evidence" value="ECO:0007669"/>
    <property type="project" value="UniProtKB-SubCell"/>
</dbReference>
<dbReference type="SMART" id="SM00320">
    <property type="entry name" value="WD40"/>
    <property type="match status" value="5"/>
</dbReference>
<evidence type="ECO:0000256" key="9">
    <source>
        <dbReference type="PROSITE-ProRule" id="PRU00221"/>
    </source>
</evidence>
<dbReference type="GO" id="GO:0006335">
    <property type="term" value="P:DNA replication-dependent chromatin assembly"/>
    <property type="evidence" value="ECO:0007669"/>
    <property type="project" value="InterPro"/>
</dbReference>
<reference evidence="13" key="1">
    <citation type="journal article" date="2014" name="Nucleic Acids Res.">
        <title>The evolutionary dynamics of variant antigen genes in Babesia reveal a history of genomic innovation underlying host-parasite interaction.</title>
        <authorList>
            <person name="Jackson A.P."/>
            <person name="Otto T.D."/>
            <person name="Darby A."/>
            <person name="Ramaprasad A."/>
            <person name="Xia D."/>
            <person name="Echaide I.E."/>
            <person name="Farber M."/>
            <person name="Gahlot S."/>
            <person name="Gamble J."/>
            <person name="Gupta D."/>
            <person name="Gupta Y."/>
            <person name="Jackson L."/>
            <person name="Malandrin L."/>
            <person name="Malas T.B."/>
            <person name="Moussa E."/>
            <person name="Nair M."/>
            <person name="Reid A.J."/>
            <person name="Sanders M."/>
            <person name="Sharma J."/>
            <person name="Tracey A."/>
            <person name="Quail M.A."/>
            <person name="Weir W."/>
            <person name="Wastling J.M."/>
            <person name="Hall N."/>
            <person name="Willadsen P."/>
            <person name="Lingelbach K."/>
            <person name="Shiels B."/>
            <person name="Tait A."/>
            <person name="Berriman M."/>
            <person name="Allred D.R."/>
            <person name="Pain A."/>
        </authorList>
    </citation>
    <scope>NUCLEOTIDE SEQUENCE [LARGE SCALE GENOMIC DNA]</scope>
    <source>
        <strain evidence="13">Bond</strain>
    </source>
</reference>
<dbReference type="Pfam" id="PF00400">
    <property type="entry name" value="WD40"/>
    <property type="match status" value="1"/>
</dbReference>
<dbReference type="PROSITE" id="PS50082">
    <property type="entry name" value="WD_REPEATS_2"/>
    <property type="match status" value="2"/>
</dbReference>
<dbReference type="Pfam" id="PF24105">
    <property type="entry name" value="Beta-prop_CAF1B_HIR1"/>
    <property type="match status" value="1"/>
</dbReference>
<name>A0A061DA79_BABBI</name>
<dbReference type="InterPro" id="IPR055410">
    <property type="entry name" value="Beta-prop_CAF1B_HIR1"/>
</dbReference>
<evidence type="ECO:0000256" key="3">
    <source>
        <dbReference type="ARBA" id="ARBA00022574"/>
    </source>
</evidence>
<dbReference type="RefSeq" id="XP_012769807.1">
    <property type="nucleotide sequence ID" value="XM_012914353.1"/>
</dbReference>
<dbReference type="SUPFAM" id="SSF50978">
    <property type="entry name" value="WD40 repeat-like"/>
    <property type="match status" value="1"/>
</dbReference>
<dbReference type="VEuPathDB" id="PiroplasmaDB:BBBOND_0401130"/>
<gene>
    <name evidence="12" type="ORF">BBBOND_0401130</name>
</gene>
<evidence type="ECO:0000256" key="2">
    <source>
        <dbReference type="ARBA" id="ARBA00007306"/>
    </source>
</evidence>
<dbReference type="OrthoDB" id="538223at2759"/>
<dbReference type="PROSITE" id="PS50294">
    <property type="entry name" value="WD_REPEATS_REGION"/>
    <property type="match status" value="2"/>
</dbReference>
<dbReference type="PANTHER" id="PTHR15271">
    <property type="entry name" value="CHROMATIN ASSEMBLY FACTOR 1 SUBUNIT B"/>
    <property type="match status" value="1"/>
</dbReference>
<feature type="compositionally biased region" description="Acidic residues" evidence="10">
    <location>
        <begin position="447"/>
        <end position="463"/>
    </location>
</feature>
<evidence type="ECO:0000259" key="11">
    <source>
        <dbReference type="Pfam" id="PF24105"/>
    </source>
</evidence>
<dbReference type="InterPro" id="IPR036322">
    <property type="entry name" value="WD40_repeat_dom_sf"/>
</dbReference>
<proteinExistence type="inferred from homology"/>
<evidence type="ECO:0000313" key="12">
    <source>
        <dbReference type="EMBL" id="CDR97621.1"/>
    </source>
</evidence>
<keyword evidence="6" id="KW-0156">Chromatin regulator</keyword>
<dbReference type="GO" id="GO:0033186">
    <property type="term" value="C:CAF-1 complex"/>
    <property type="evidence" value="ECO:0007669"/>
    <property type="project" value="TreeGrafter"/>
</dbReference>
<evidence type="ECO:0000256" key="1">
    <source>
        <dbReference type="ARBA" id="ARBA00004123"/>
    </source>
</evidence>
<keyword evidence="3 9" id="KW-0853">WD repeat</keyword>
<evidence type="ECO:0000256" key="7">
    <source>
        <dbReference type="ARBA" id="ARBA00023204"/>
    </source>
</evidence>
<feature type="region of interest" description="Disordered" evidence="10">
    <location>
        <begin position="418"/>
        <end position="468"/>
    </location>
</feature>
<feature type="repeat" description="WD" evidence="9">
    <location>
        <begin position="107"/>
        <end position="138"/>
    </location>
</feature>
<keyword evidence="8" id="KW-0539">Nucleus</keyword>
<dbReference type="GO" id="GO:0006281">
    <property type="term" value="P:DNA repair"/>
    <property type="evidence" value="ECO:0007669"/>
    <property type="project" value="UniProtKB-KW"/>
</dbReference>
<accession>A0A061DA79</accession>
<evidence type="ECO:0000313" key="13">
    <source>
        <dbReference type="Proteomes" id="UP000033188"/>
    </source>
</evidence>
<organism evidence="12 13">
    <name type="scientific">Babesia bigemina</name>
    <dbReference type="NCBI Taxonomy" id="5866"/>
    <lineage>
        <taxon>Eukaryota</taxon>
        <taxon>Sar</taxon>
        <taxon>Alveolata</taxon>
        <taxon>Apicomplexa</taxon>
        <taxon>Aconoidasida</taxon>
        <taxon>Piroplasmida</taxon>
        <taxon>Babesiidae</taxon>
        <taxon>Babesia</taxon>
    </lineage>
</organism>
<comment type="subcellular location">
    <subcellularLocation>
        <location evidence="1">Nucleus</location>
    </subcellularLocation>
</comment>
<feature type="repeat" description="WD" evidence="9">
    <location>
        <begin position="207"/>
        <end position="248"/>
    </location>
</feature>
<dbReference type="AlphaFoldDB" id="A0A061DA79"/>
<dbReference type="PANTHER" id="PTHR15271:SF4">
    <property type="entry name" value="CHROMATIN ASSEMBLY FACTOR 1 SUBUNIT B"/>
    <property type="match status" value="1"/>
</dbReference>